<dbReference type="InterPro" id="IPR017964">
    <property type="entry name" value="DNA-dir_DNA_pol_B_CS"/>
</dbReference>
<dbReference type="OrthoDB" id="9799670at2"/>
<dbReference type="PANTHER" id="PTHR37029:SF1">
    <property type="entry name" value="SSR1768 PROTEIN"/>
    <property type="match status" value="1"/>
</dbReference>
<dbReference type="PANTHER" id="PTHR37029">
    <property type="entry name" value="SSR1768 PROTEIN"/>
    <property type="match status" value="1"/>
</dbReference>
<evidence type="ECO:0000313" key="1">
    <source>
        <dbReference type="EMBL" id="SMB95855.1"/>
    </source>
</evidence>
<proteinExistence type="predicted"/>
<accession>A0A1W1VR62</accession>
<dbReference type="InterPro" id="IPR019270">
    <property type="entry name" value="DUF2283"/>
</dbReference>
<dbReference type="AlphaFoldDB" id="A0A1W1VR62"/>
<dbReference type="EMBL" id="LT838272">
    <property type="protein sequence ID" value="SMB95855.1"/>
    <property type="molecule type" value="Genomic_DNA"/>
</dbReference>
<name>A0A1W1VR62_9FIRM</name>
<organism evidence="1 2">
    <name type="scientific">Thermanaeromonas toyohensis ToBE</name>
    <dbReference type="NCBI Taxonomy" id="698762"/>
    <lineage>
        <taxon>Bacteria</taxon>
        <taxon>Bacillati</taxon>
        <taxon>Bacillota</taxon>
        <taxon>Clostridia</taxon>
        <taxon>Neomoorellales</taxon>
        <taxon>Neomoorellaceae</taxon>
        <taxon>Thermanaeromonas</taxon>
    </lineage>
</organism>
<dbReference type="GO" id="GO:0003676">
    <property type="term" value="F:nucleic acid binding"/>
    <property type="evidence" value="ECO:0007669"/>
    <property type="project" value="InterPro"/>
</dbReference>
<sequence>MKFHYYADTDSLYIDLVAKESADSVEVAPGVVLDFDAEGNLVGLDIDQASKRIDLSRLEADGLPLGRIMVTGPGYNLRTPQTG</sequence>
<protein>
    <submittedName>
        <fullName evidence="1">Uncharacterized protein YuzE</fullName>
    </submittedName>
</protein>
<keyword evidence="2" id="KW-1185">Reference proteome</keyword>
<reference evidence="1 2" key="1">
    <citation type="submission" date="2017-04" db="EMBL/GenBank/DDBJ databases">
        <authorList>
            <person name="Afonso C.L."/>
            <person name="Miller P.J."/>
            <person name="Scott M.A."/>
            <person name="Spackman E."/>
            <person name="Goraichik I."/>
            <person name="Dimitrov K.M."/>
            <person name="Suarez D.L."/>
            <person name="Swayne D.E."/>
        </authorList>
    </citation>
    <scope>NUCLEOTIDE SEQUENCE [LARGE SCALE GENOMIC DNA]</scope>
    <source>
        <strain evidence="1 2">ToBE</strain>
    </source>
</reference>
<gene>
    <name evidence="1" type="ORF">SAMN00808754_1337</name>
</gene>
<dbReference type="Pfam" id="PF10049">
    <property type="entry name" value="DUF2283"/>
    <property type="match status" value="1"/>
</dbReference>
<dbReference type="Proteomes" id="UP000192569">
    <property type="component" value="Chromosome I"/>
</dbReference>
<dbReference type="GO" id="GO:0000166">
    <property type="term" value="F:nucleotide binding"/>
    <property type="evidence" value="ECO:0007669"/>
    <property type="project" value="InterPro"/>
</dbReference>
<dbReference type="PROSITE" id="PS00116">
    <property type="entry name" value="DNA_POLYMERASE_B"/>
    <property type="match status" value="1"/>
</dbReference>
<dbReference type="RefSeq" id="WP_084664969.1">
    <property type="nucleotide sequence ID" value="NZ_LT838272.1"/>
</dbReference>
<evidence type="ECO:0000313" key="2">
    <source>
        <dbReference type="Proteomes" id="UP000192569"/>
    </source>
</evidence>
<dbReference type="STRING" id="698762.SAMN00808754_1337"/>